<keyword evidence="1" id="KW-0479">Metal-binding</keyword>
<feature type="domain" description="Tyrosinase copper-binding" evidence="3">
    <location>
        <begin position="82"/>
        <end position="99"/>
    </location>
</feature>
<dbReference type="SUPFAM" id="SSF48056">
    <property type="entry name" value="Di-copper centre-containing domain"/>
    <property type="match status" value="2"/>
</dbReference>
<dbReference type="Proteomes" id="UP001230188">
    <property type="component" value="Unassembled WGS sequence"/>
</dbReference>
<protein>
    <recommendedName>
        <fullName evidence="3">Tyrosinase copper-binding domain-containing protein</fullName>
    </recommendedName>
</protein>
<organism evidence="4 5">
    <name type="scientific">Chrysophaeum taylorii</name>
    <dbReference type="NCBI Taxonomy" id="2483200"/>
    <lineage>
        <taxon>Eukaryota</taxon>
        <taxon>Sar</taxon>
        <taxon>Stramenopiles</taxon>
        <taxon>Ochrophyta</taxon>
        <taxon>Pelagophyceae</taxon>
        <taxon>Pelagomonadales</taxon>
        <taxon>Pelagomonadaceae</taxon>
        <taxon>Chrysophaeum</taxon>
    </lineage>
</organism>
<proteinExistence type="predicted"/>
<dbReference type="InterPro" id="IPR008922">
    <property type="entry name" value="Di-copper_centre_dom_sf"/>
</dbReference>
<dbReference type="AlphaFoldDB" id="A0AAD7XJG3"/>
<evidence type="ECO:0000256" key="1">
    <source>
        <dbReference type="ARBA" id="ARBA00022723"/>
    </source>
</evidence>
<dbReference type="GO" id="GO:0016491">
    <property type="term" value="F:oxidoreductase activity"/>
    <property type="evidence" value="ECO:0007669"/>
    <property type="project" value="InterPro"/>
</dbReference>
<name>A0AAD7XJG3_9STRA</name>
<dbReference type="InterPro" id="IPR002227">
    <property type="entry name" value="Tyrosinase_Cu-bd"/>
</dbReference>
<keyword evidence="5" id="KW-1185">Reference proteome</keyword>
<evidence type="ECO:0000313" key="5">
    <source>
        <dbReference type="Proteomes" id="UP001230188"/>
    </source>
</evidence>
<dbReference type="GO" id="GO:0046872">
    <property type="term" value="F:metal ion binding"/>
    <property type="evidence" value="ECO:0007669"/>
    <property type="project" value="UniProtKB-KW"/>
</dbReference>
<dbReference type="PANTHER" id="PTHR11474">
    <property type="entry name" value="TYROSINASE FAMILY MEMBER"/>
    <property type="match status" value="1"/>
</dbReference>
<sequence>MIFKVVAAFGVGASGCPSSRIRREIRSIEAETRERYFAAMGVMRRLSASEGRREYGPAFRTYLEILLKHFYAAADVRTDQGHFSAGFFVFHRSLVLEFENSVLAIDPKVGGLPYWDFDLDFEESPDDPSKSIVWSDDFFGPHHGDAENMFQIRSGPFADWKVPSGDWFQGPPRLDLNSGEIVHGVPSNPYGFLRGFANSNPAPGITRANQVCGEKSEVYAGIARDAVAGCLNRTSYMEFFKCIDFGTNGGDGPHPFAHSWVGGSWGANDGNCSKKQLDTGISDAINGCIACFKTNCTGLKLEDCVCEISHDACERADQPNATCQRFAGGDNGPGWLPTAPCKKCPECRRDSQMGAAGDFWDGLSSPNEPLFWSHHPNVDRIFMSWQLLVSGNESTPLPYSGFPPQGYGPGHNLHDVISSTYPFYATDLLIDHHHHFDDELTTKHPLTHADVLEMTRPTTASRGCAMGNALYAYDRAVGV</sequence>
<dbReference type="PROSITE" id="PS00497">
    <property type="entry name" value="TYROSINASE_1"/>
    <property type="match status" value="1"/>
</dbReference>
<evidence type="ECO:0000259" key="3">
    <source>
        <dbReference type="PROSITE" id="PS00497"/>
    </source>
</evidence>
<reference evidence="4" key="1">
    <citation type="submission" date="2023-01" db="EMBL/GenBank/DDBJ databases">
        <title>Metagenome sequencing of chrysophaentin producing Chrysophaeum taylorii.</title>
        <authorList>
            <person name="Davison J."/>
            <person name="Bewley C."/>
        </authorList>
    </citation>
    <scope>NUCLEOTIDE SEQUENCE</scope>
    <source>
        <strain evidence="4">NIES-1699</strain>
    </source>
</reference>
<evidence type="ECO:0000256" key="2">
    <source>
        <dbReference type="ARBA" id="ARBA00023008"/>
    </source>
</evidence>
<comment type="caution">
    <text evidence="4">The sequence shown here is derived from an EMBL/GenBank/DDBJ whole genome shotgun (WGS) entry which is preliminary data.</text>
</comment>
<dbReference type="Gene3D" id="1.10.1280.10">
    <property type="entry name" value="Di-copper center containing domain from catechol oxidase"/>
    <property type="match status" value="2"/>
</dbReference>
<accession>A0AAD7XJG3</accession>
<dbReference type="Pfam" id="PF00264">
    <property type="entry name" value="Tyrosinase"/>
    <property type="match status" value="2"/>
</dbReference>
<evidence type="ECO:0000313" key="4">
    <source>
        <dbReference type="EMBL" id="KAJ8604485.1"/>
    </source>
</evidence>
<dbReference type="PROSITE" id="PS51257">
    <property type="entry name" value="PROKAR_LIPOPROTEIN"/>
    <property type="match status" value="1"/>
</dbReference>
<dbReference type="PANTHER" id="PTHR11474:SF126">
    <property type="entry name" value="TYROSINASE-LIKE PROTEIN TYR-1-RELATED"/>
    <property type="match status" value="1"/>
</dbReference>
<gene>
    <name evidence="4" type="ORF">CTAYLR_000977</name>
</gene>
<keyword evidence="2" id="KW-0186">Copper</keyword>
<dbReference type="InterPro" id="IPR050316">
    <property type="entry name" value="Tyrosinase/Hemocyanin"/>
</dbReference>
<dbReference type="PRINTS" id="PR00092">
    <property type="entry name" value="TYROSINASE"/>
</dbReference>
<dbReference type="EMBL" id="JAQMWT010000330">
    <property type="protein sequence ID" value="KAJ8604485.1"/>
    <property type="molecule type" value="Genomic_DNA"/>
</dbReference>